<dbReference type="Gene3D" id="3.40.50.150">
    <property type="entry name" value="Vaccinia Virus protein VP39"/>
    <property type="match status" value="1"/>
</dbReference>
<dbReference type="GO" id="GO:0008168">
    <property type="term" value="F:methyltransferase activity"/>
    <property type="evidence" value="ECO:0007669"/>
    <property type="project" value="UniProtKB-KW"/>
</dbReference>
<accession>A0A5D0NMS5</accession>
<dbReference type="Proteomes" id="UP000323380">
    <property type="component" value="Unassembled WGS sequence"/>
</dbReference>
<dbReference type="CDD" id="cd02440">
    <property type="entry name" value="AdoMet_MTases"/>
    <property type="match status" value="1"/>
</dbReference>
<dbReference type="RefSeq" id="WP_067898066.1">
    <property type="nucleotide sequence ID" value="NZ_VSFG01000003.1"/>
</dbReference>
<reference evidence="1 2" key="1">
    <citation type="submission" date="2019-08" db="EMBL/GenBank/DDBJ databases">
        <title>Actinomadura sp. nov. CYP1-5 isolated from mountain soil.</title>
        <authorList>
            <person name="Songsumanus A."/>
            <person name="Kuncharoen N."/>
            <person name="Kudo T."/>
            <person name="Yuki M."/>
            <person name="Igarashi Y."/>
            <person name="Tanasupawat S."/>
        </authorList>
    </citation>
    <scope>NUCLEOTIDE SEQUENCE [LARGE SCALE GENOMIC DNA]</scope>
    <source>
        <strain evidence="1 2">JCM 14158</strain>
    </source>
</reference>
<keyword evidence="1" id="KW-0808">Transferase</keyword>
<keyword evidence="1" id="KW-0489">Methyltransferase</keyword>
<dbReference type="InterPro" id="IPR029063">
    <property type="entry name" value="SAM-dependent_MTases_sf"/>
</dbReference>
<dbReference type="STRING" id="1220554.GCA_001552135_05714"/>
<dbReference type="AlphaFoldDB" id="A0A5D0NMS5"/>
<protein>
    <submittedName>
        <fullName evidence="1">SAM-dependent methyltransferase</fullName>
    </submittedName>
</protein>
<name>A0A5D0NMS5_9ACTN</name>
<proteinExistence type="predicted"/>
<dbReference type="InterPro" id="IPR006764">
    <property type="entry name" value="SAM_dep_MeTrfase_SAV2177_type"/>
</dbReference>
<comment type="caution">
    <text evidence="1">The sequence shown here is derived from an EMBL/GenBank/DDBJ whole genome shotgun (WGS) entry which is preliminary data.</text>
</comment>
<dbReference type="Pfam" id="PF04672">
    <property type="entry name" value="Methyltransf_19"/>
    <property type="match status" value="1"/>
</dbReference>
<keyword evidence="2" id="KW-1185">Reference proteome</keyword>
<gene>
    <name evidence="1" type="ORF">FXF69_19370</name>
</gene>
<organism evidence="1 2">
    <name type="scientific">Actinomadura chibensis</name>
    <dbReference type="NCBI Taxonomy" id="392828"/>
    <lineage>
        <taxon>Bacteria</taxon>
        <taxon>Bacillati</taxon>
        <taxon>Actinomycetota</taxon>
        <taxon>Actinomycetes</taxon>
        <taxon>Streptosporangiales</taxon>
        <taxon>Thermomonosporaceae</taxon>
        <taxon>Actinomadura</taxon>
    </lineage>
</organism>
<dbReference type="SUPFAM" id="SSF53335">
    <property type="entry name" value="S-adenosyl-L-methionine-dependent methyltransferases"/>
    <property type="match status" value="1"/>
</dbReference>
<dbReference type="GO" id="GO:0032259">
    <property type="term" value="P:methylation"/>
    <property type="evidence" value="ECO:0007669"/>
    <property type="project" value="UniProtKB-KW"/>
</dbReference>
<dbReference type="PIRSF" id="PIRSF017393">
    <property type="entry name" value="MTase_SAV2177"/>
    <property type="match status" value="1"/>
</dbReference>
<evidence type="ECO:0000313" key="1">
    <source>
        <dbReference type="EMBL" id="TYB45589.1"/>
    </source>
</evidence>
<dbReference type="EMBL" id="VSFG01000003">
    <property type="protein sequence ID" value="TYB45589.1"/>
    <property type="molecule type" value="Genomic_DNA"/>
</dbReference>
<evidence type="ECO:0000313" key="2">
    <source>
        <dbReference type="Proteomes" id="UP000323380"/>
    </source>
</evidence>
<sequence>MRNLNHIGRPTIARTYDYLLGGKDNFACDRDLASQLLEVAPHIPDVLRAARRYRQQVVRYLAAECGIRQFLDFGIGIPMLNGNVHQIAQRINPGARVVYVDNDPVALAHGRALLAQKPGTAVVEGDLRKPRQLLDHPAVGDMIDFSRPVAVIMHSVLEFIAAEHDPHDIVAEIRRAIRPGSYLTISHLVSHPQTRESANLCRLETAEPMTVRSLKEIAGFLSGLNLVPPGLAPVTRFSRPSRPSEDVWLYGALATSPDR</sequence>